<dbReference type="EMBL" id="QXFV01002330">
    <property type="protein sequence ID" value="KAE8989334.1"/>
    <property type="molecule type" value="Genomic_DNA"/>
</dbReference>
<organism evidence="1 2">
    <name type="scientific">Phytophthora rubi</name>
    <dbReference type="NCBI Taxonomy" id="129364"/>
    <lineage>
        <taxon>Eukaryota</taxon>
        <taxon>Sar</taxon>
        <taxon>Stramenopiles</taxon>
        <taxon>Oomycota</taxon>
        <taxon>Peronosporomycetes</taxon>
        <taxon>Peronosporales</taxon>
        <taxon>Peronosporaceae</taxon>
        <taxon>Phytophthora</taxon>
    </lineage>
</organism>
<comment type="caution">
    <text evidence="1">The sequence shown here is derived from an EMBL/GenBank/DDBJ whole genome shotgun (WGS) entry which is preliminary data.</text>
</comment>
<reference evidence="1 2" key="1">
    <citation type="submission" date="2018-09" db="EMBL/GenBank/DDBJ databases">
        <title>Genomic investigation of the strawberry pathogen Phytophthora fragariae indicates pathogenicity is determined by transcriptional variation in three key races.</title>
        <authorList>
            <person name="Adams T.M."/>
            <person name="Armitage A.D."/>
            <person name="Sobczyk M.K."/>
            <person name="Bates H.J."/>
            <person name="Dunwell J.M."/>
            <person name="Nellist C.F."/>
            <person name="Harrison R.J."/>
        </authorList>
    </citation>
    <scope>NUCLEOTIDE SEQUENCE [LARGE SCALE GENOMIC DNA]</scope>
    <source>
        <strain evidence="1 2">SCRP249</strain>
    </source>
</reference>
<evidence type="ECO:0000313" key="2">
    <source>
        <dbReference type="Proteomes" id="UP000429607"/>
    </source>
</evidence>
<dbReference type="Proteomes" id="UP000429607">
    <property type="component" value="Unassembled WGS sequence"/>
</dbReference>
<gene>
    <name evidence="1" type="ORF">PR001_g21798</name>
</gene>
<name>A0A6A3JAW1_9STRA</name>
<accession>A0A6A3JAW1</accession>
<protein>
    <submittedName>
        <fullName evidence="1">Uncharacterized protein</fullName>
    </submittedName>
</protein>
<dbReference type="AlphaFoldDB" id="A0A6A3JAW1"/>
<sequence>MASDSIHTAAAHRQLFHLVAHINAKGDQRRISEQELVFVIIYNDTANFGHVDRSCRSTHHYVHITARPACQ</sequence>
<proteinExistence type="predicted"/>
<evidence type="ECO:0000313" key="1">
    <source>
        <dbReference type="EMBL" id="KAE8989334.1"/>
    </source>
</evidence>